<evidence type="ECO:0000256" key="4">
    <source>
        <dbReference type="ARBA" id="ARBA00022801"/>
    </source>
</evidence>
<feature type="region of interest" description="Disordered" evidence="9">
    <location>
        <begin position="507"/>
        <end position="550"/>
    </location>
</feature>
<dbReference type="GeneID" id="8291305"/>
<dbReference type="Proteomes" id="UP000002036">
    <property type="component" value="Chromosome C"/>
</dbReference>
<accession>C5DDY9</accession>
<evidence type="ECO:0000256" key="1">
    <source>
        <dbReference type="ARBA" id="ARBA00000382"/>
    </source>
</evidence>
<dbReference type="PANTHER" id="PTHR31983:SF20">
    <property type="entry name" value="GLUCAN ENDO-1,3-BETA-D-GLUCOSIDASE 1"/>
    <property type="match status" value="1"/>
</dbReference>
<proteinExistence type="inferred from homology"/>
<evidence type="ECO:0000256" key="8">
    <source>
        <dbReference type="ARBA" id="ARBA00023326"/>
    </source>
</evidence>
<dbReference type="GO" id="GO:0009986">
    <property type="term" value="C:cell surface"/>
    <property type="evidence" value="ECO:0007669"/>
    <property type="project" value="TreeGrafter"/>
</dbReference>
<name>C5DDY9_LACTC</name>
<feature type="compositionally biased region" description="Polar residues" evidence="9">
    <location>
        <begin position="265"/>
        <end position="290"/>
    </location>
</feature>
<dbReference type="STRING" id="559295.C5DDY9"/>
<dbReference type="PANTHER" id="PTHR31983">
    <property type="entry name" value="ENDO-1,3(4)-BETA-GLUCANASE 1"/>
    <property type="match status" value="1"/>
</dbReference>
<dbReference type="OMA" id="DNTIHPK"/>
<feature type="chain" id="PRO_5002950336" description="glucan endo-1,3-beta-D-glucosidase" evidence="10">
    <location>
        <begin position="18"/>
        <end position="1281"/>
    </location>
</feature>
<dbReference type="InParanoid" id="C5DDY9"/>
<dbReference type="GO" id="GO:0052861">
    <property type="term" value="F:endo-1,3(4)-beta-glucanase activity"/>
    <property type="evidence" value="ECO:0007669"/>
    <property type="project" value="InterPro"/>
</dbReference>
<reference evidence="13 14" key="1">
    <citation type="journal article" date="2009" name="Genome Res.">
        <title>Comparative genomics of protoploid Saccharomycetaceae.</title>
        <authorList>
            <consortium name="The Genolevures Consortium"/>
            <person name="Souciet J.-L."/>
            <person name="Dujon B."/>
            <person name="Gaillardin C."/>
            <person name="Johnston M."/>
            <person name="Baret P.V."/>
            <person name="Cliften P."/>
            <person name="Sherman D.J."/>
            <person name="Weissenbach J."/>
            <person name="Westhof E."/>
            <person name="Wincker P."/>
            <person name="Jubin C."/>
            <person name="Poulain J."/>
            <person name="Barbe V."/>
            <person name="Segurens B."/>
            <person name="Artiguenave F."/>
            <person name="Anthouard V."/>
            <person name="Vacherie B."/>
            <person name="Val M.-E."/>
            <person name="Fulton R.S."/>
            <person name="Minx P."/>
            <person name="Wilson R."/>
            <person name="Durrens P."/>
            <person name="Jean G."/>
            <person name="Marck C."/>
            <person name="Martin T."/>
            <person name="Nikolski M."/>
            <person name="Rolland T."/>
            <person name="Seret M.-L."/>
            <person name="Casaregola S."/>
            <person name="Despons L."/>
            <person name="Fairhead C."/>
            <person name="Fischer G."/>
            <person name="Lafontaine I."/>
            <person name="Leh V."/>
            <person name="Lemaire M."/>
            <person name="de Montigny J."/>
            <person name="Neuveglise C."/>
            <person name="Thierry A."/>
            <person name="Blanc-Lenfle I."/>
            <person name="Bleykasten C."/>
            <person name="Diffels J."/>
            <person name="Fritsch E."/>
            <person name="Frangeul L."/>
            <person name="Goeffon A."/>
            <person name="Jauniaux N."/>
            <person name="Kachouri-Lafond R."/>
            <person name="Payen C."/>
            <person name="Potier S."/>
            <person name="Pribylova L."/>
            <person name="Ozanne C."/>
            <person name="Richard G.-F."/>
            <person name="Sacerdot C."/>
            <person name="Straub M.-L."/>
            <person name="Talla E."/>
        </authorList>
    </citation>
    <scope>NUCLEOTIDE SEQUENCE [LARGE SCALE GENOMIC DNA]</scope>
    <source>
        <strain evidence="14">ATCC 56472 / CBS 6340 / NRRL Y-8284</strain>
    </source>
</reference>
<dbReference type="OrthoDB" id="4473401at2759"/>
<organism evidence="13 14">
    <name type="scientific">Lachancea thermotolerans (strain ATCC 56472 / CBS 6340 / NRRL Y-8284)</name>
    <name type="common">Yeast</name>
    <name type="synonym">Kluyveromyces thermotolerans</name>
    <dbReference type="NCBI Taxonomy" id="559295"/>
    <lineage>
        <taxon>Eukaryota</taxon>
        <taxon>Fungi</taxon>
        <taxon>Dikarya</taxon>
        <taxon>Ascomycota</taxon>
        <taxon>Saccharomycotina</taxon>
        <taxon>Saccharomycetes</taxon>
        <taxon>Saccharomycetales</taxon>
        <taxon>Saccharomycetaceae</taxon>
        <taxon>Lachancea</taxon>
    </lineage>
</organism>
<evidence type="ECO:0000256" key="5">
    <source>
        <dbReference type="ARBA" id="ARBA00023277"/>
    </source>
</evidence>
<dbReference type="RefSeq" id="XP_002552438.1">
    <property type="nucleotide sequence ID" value="XM_002552392.1"/>
</dbReference>
<keyword evidence="7" id="KW-0961">Cell wall biogenesis/degradation</keyword>
<dbReference type="EMBL" id="CU928167">
    <property type="protein sequence ID" value="CAR22000.1"/>
    <property type="molecule type" value="Genomic_DNA"/>
</dbReference>
<comment type="catalytic activity">
    <reaction evidence="1">
        <text>Hydrolysis of (1-&gt;3)-beta-D-glucosidic linkages in (1-&gt;3)-beta-D-glucans.</text>
        <dbReference type="EC" id="3.2.1.39"/>
    </reaction>
</comment>
<dbReference type="Gene3D" id="1.10.287.1170">
    <property type="entry name" value="glycoside hydrolase family 81 endo-[beta] glucanase"/>
    <property type="match status" value="1"/>
</dbReference>
<feature type="compositionally biased region" description="Polar residues" evidence="9">
    <location>
        <begin position="172"/>
        <end position="184"/>
    </location>
</feature>
<dbReference type="HOGENOM" id="CLU_005482_0_0_1"/>
<dbReference type="InterPro" id="IPR005200">
    <property type="entry name" value="Endo-beta-glucanase"/>
</dbReference>
<dbReference type="FunFam" id="2.70.98.30:FF:000006">
    <property type="entry name" value="Endo-1,3-beta-glucanase Engl1"/>
    <property type="match status" value="1"/>
</dbReference>
<feature type="compositionally biased region" description="Low complexity" evidence="9">
    <location>
        <begin position="291"/>
        <end position="313"/>
    </location>
</feature>
<feature type="region of interest" description="Disordered" evidence="9">
    <location>
        <begin position="197"/>
        <end position="313"/>
    </location>
</feature>
<dbReference type="PROSITE" id="PS52008">
    <property type="entry name" value="GH81"/>
    <property type="match status" value="1"/>
</dbReference>
<feature type="region of interest" description="Disordered" evidence="9">
    <location>
        <begin position="423"/>
        <end position="447"/>
    </location>
</feature>
<feature type="domain" description="Glycosyl hydrolase family 81 N-terminal" evidence="11">
    <location>
        <begin position="583"/>
        <end position="907"/>
    </location>
</feature>
<dbReference type="InterPro" id="IPR040451">
    <property type="entry name" value="GH81_N"/>
</dbReference>
<feature type="domain" description="Glycosyl hydrolase family 81 C-terminal" evidence="12">
    <location>
        <begin position="916"/>
        <end position="1268"/>
    </location>
</feature>
<dbReference type="GO" id="GO:0000272">
    <property type="term" value="P:polysaccharide catabolic process"/>
    <property type="evidence" value="ECO:0007669"/>
    <property type="project" value="UniProtKB-KW"/>
</dbReference>
<evidence type="ECO:0000256" key="9">
    <source>
        <dbReference type="SAM" id="MobiDB-lite"/>
    </source>
</evidence>
<dbReference type="GO" id="GO:0042973">
    <property type="term" value="F:glucan endo-1,3-beta-D-glucosidase activity"/>
    <property type="evidence" value="ECO:0007669"/>
    <property type="project" value="UniProtKB-EC"/>
</dbReference>
<keyword evidence="5" id="KW-0119">Carbohydrate metabolism</keyword>
<dbReference type="GO" id="GO:0071555">
    <property type="term" value="P:cell wall organization"/>
    <property type="evidence" value="ECO:0007669"/>
    <property type="project" value="UniProtKB-KW"/>
</dbReference>
<feature type="compositionally biased region" description="Low complexity" evidence="9">
    <location>
        <begin position="210"/>
        <end position="259"/>
    </location>
</feature>
<gene>
    <name evidence="13" type="ordered locus">KLTH0C04906g</name>
</gene>
<feature type="compositionally biased region" description="Low complexity" evidence="9">
    <location>
        <begin position="142"/>
        <end position="171"/>
    </location>
</feature>
<evidence type="ECO:0000259" key="12">
    <source>
        <dbReference type="Pfam" id="PF17652"/>
    </source>
</evidence>
<keyword evidence="6" id="KW-0326">Glycosidase</keyword>
<dbReference type="eggNOG" id="KOG2254">
    <property type="taxonomic scope" value="Eukaryota"/>
</dbReference>
<sequence>MLSALQVLALLLAGTHAKNSSHPIYSNSSAIVHETDRTLALNYTTLDYGEPYVDAATSRPARFSASQAAASATSASLSHVTVAGDTPLPASTAGAETIYTVSAGPGSTGTGASLAASAPGRATASSKYSAASSGVVSGGSDGFSSDLPSGSQKPAPSAADDAAATQGASQARDSSTVSTPSLGTSFAADSSETFAHSSDASMLSSRETPAHGSVGSSTSSSHETSAHGSGVFPTPSSSQAPAHSSDASSALSSLQTSADGARETPAQSSDASSTLGSSQTPARYSGTSQLRSGAASTETASSEGTRSAAHSASSTARFQTLSSSSFSPVSELLTATASTSTSVLYSATSPYTSATAKGSIVTSVPSHSANPLVTQSLSSSKLSQSISTTYTASKTVDTESLLPASNFTSSSVVIGSSSNSSASATGTSLSAPGQLNASASQGTTSSPARSSVILSTSVVTHSTVNTTTMVVPVTSTYSNRTTVLSKPTTARFTLVGTSNVVSNQTATLQPSGASSSSLATPSASSSAYTSSSSSAAMTTESTASSTSETPVVSIVSETVTTVDLFQAVATDEPPSVFARHSNPMDLSSGVSNNGSPYGTNKFYTNLIVGDQTSAAFVYPYSVWKYSSNGVNGFAVSHTSKDQYSYGNYDSDGNSEYLVNPLGIASLIFSAESFGSACNMYVSDMTTSSCDVTINDGSVSNILQVPLVQGMGFASGIYHGSLKPEIRTSAAFISLEQQTSDILPAGVQKYRVGLNSGSTWLVYVTLPDGYSDDDFTLSFSDSSTLSGSQAIDGLIVQFAAAPEDSTYDSFYDNAAGMYATDFKLEGSSDGASASYSFDYQTEGRSASGKTMIFALPHHLDALSAESTAARTGVQLQSTTKGTMEALLATSLVFTEILNTQLGWLPWTSQLGSRNLTYSAEQLQLLAETANDEINIDVWGSVGGLNTYYLGKVLDKYAYILLTVADVLQDSAVTAAALENLKQAFAKLMQNQQLYPLYYDTKFGGVVSSGDWASTATGYDFGNTYYNDHHFHYGYIVHAAAVVGHVDAQQGGSWAQDNKAWINTLVRDVANPSAADAYFPVSRMFDWFHGHSWAAGLFANANGKNQESSSEDYNFAYGMKLWGAVVGDRAMERRADVMLAVMQRSMNAYYLFADDNAVEPSEILGNKVAGILFDNIIDYTTYFGTETQYKNGIHMIPVTPASGVIRGPTFVQQEWEEKLASVAATLTDGWGGLLRLNQALYDPASSYAFFADSGFSSAALDNGLSRTWALAFSGGLANSLGLL</sequence>
<evidence type="ECO:0000256" key="3">
    <source>
        <dbReference type="ARBA" id="ARBA00012780"/>
    </source>
</evidence>
<evidence type="ECO:0000256" key="7">
    <source>
        <dbReference type="ARBA" id="ARBA00023316"/>
    </source>
</evidence>
<feature type="compositionally biased region" description="Polar residues" evidence="9">
    <location>
        <begin position="433"/>
        <end position="447"/>
    </location>
</feature>
<dbReference type="KEGG" id="lth:KLTH0C04906g"/>
<evidence type="ECO:0000256" key="10">
    <source>
        <dbReference type="SAM" id="SignalP"/>
    </source>
</evidence>
<keyword evidence="14" id="KW-1185">Reference proteome</keyword>
<evidence type="ECO:0000259" key="11">
    <source>
        <dbReference type="Pfam" id="PF03639"/>
    </source>
</evidence>
<evidence type="ECO:0000256" key="2">
    <source>
        <dbReference type="ARBA" id="ARBA00010730"/>
    </source>
</evidence>
<dbReference type="Pfam" id="PF03639">
    <property type="entry name" value="Glyco_hydro_81"/>
    <property type="match status" value="1"/>
</dbReference>
<evidence type="ECO:0000313" key="14">
    <source>
        <dbReference type="Proteomes" id="UP000002036"/>
    </source>
</evidence>
<evidence type="ECO:0000313" key="13">
    <source>
        <dbReference type="EMBL" id="CAR22000.1"/>
    </source>
</evidence>
<keyword evidence="4" id="KW-0378">Hydrolase</keyword>
<keyword evidence="10" id="KW-0732">Signal</keyword>
<dbReference type="InterPro" id="IPR040720">
    <property type="entry name" value="GH81_C"/>
</dbReference>
<dbReference type="EC" id="3.2.1.39" evidence="3"/>
<dbReference type="Gene3D" id="2.70.98.30">
    <property type="entry name" value="Golgi alpha-mannosidase II, domain 4"/>
    <property type="match status" value="1"/>
</dbReference>
<protein>
    <recommendedName>
        <fullName evidence="3">glucan endo-1,3-beta-D-glucosidase</fullName>
        <ecNumber evidence="3">3.2.1.39</ecNumber>
    </recommendedName>
</protein>
<keyword evidence="8" id="KW-0624">Polysaccharide degradation</keyword>
<comment type="similarity">
    <text evidence="2">Belongs to the glycosyl hydrolase 81 family.</text>
</comment>
<dbReference type="Pfam" id="PF17652">
    <property type="entry name" value="Glyco_hydro81C"/>
    <property type="match status" value="1"/>
</dbReference>
<feature type="signal peptide" evidence="10">
    <location>
        <begin position="1"/>
        <end position="17"/>
    </location>
</feature>
<feature type="compositionally biased region" description="Polar residues" evidence="9">
    <location>
        <begin position="197"/>
        <end position="207"/>
    </location>
</feature>
<feature type="region of interest" description="Disordered" evidence="9">
    <location>
        <begin position="135"/>
        <end position="184"/>
    </location>
</feature>
<evidence type="ECO:0000256" key="6">
    <source>
        <dbReference type="ARBA" id="ARBA00023295"/>
    </source>
</evidence>
<dbReference type="FunCoup" id="C5DDY9">
    <property type="interactions" value="235"/>
</dbReference>
<dbReference type="Gene3D" id="1.20.5.420">
    <property type="entry name" value="Immunoglobulin FC, subunit C"/>
    <property type="match status" value="1"/>
</dbReference>
<feature type="compositionally biased region" description="Low complexity" evidence="9">
    <location>
        <begin position="511"/>
        <end position="550"/>
    </location>
</feature>